<reference evidence="2 3" key="1">
    <citation type="submission" date="2014-05" db="EMBL/GenBank/DDBJ databases">
        <title>Draft Genome Sequence of Kitasatospora cheerisanensis KCTC 2395.</title>
        <authorList>
            <person name="Nam D.H."/>
        </authorList>
    </citation>
    <scope>NUCLEOTIDE SEQUENCE [LARGE SCALE GENOMIC DNA]</scope>
    <source>
        <strain evidence="2 3">KCTC 2395</strain>
    </source>
</reference>
<evidence type="ECO:0000313" key="2">
    <source>
        <dbReference type="EMBL" id="KDN80654.1"/>
    </source>
</evidence>
<dbReference type="Proteomes" id="UP000027178">
    <property type="component" value="Unassembled WGS sequence"/>
</dbReference>
<comment type="caution">
    <text evidence="2">The sequence shown here is derived from an EMBL/GenBank/DDBJ whole genome shotgun (WGS) entry which is preliminary data.</text>
</comment>
<dbReference type="EMBL" id="JNBY01000165">
    <property type="protein sequence ID" value="KDN80654.1"/>
    <property type="molecule type" value="Genomic_DNA"/>
</dbReference>
<name>A0A066YL47_9ACTN</name>
<dbReference type="PATRIC" id="fig|1348663.4.peg.7323"/>
<keyword evidence="1" id="KW-0812">Transmembrane</keyword>
<proteinExistence type="predicted"/>
<evidence type="ECO:0000256" key="1">
    <source>
        <dbReference type="SAM" id="Phobius"/>
    </source>
</evidence>
<keyword evidence="1" id="KW-0472">Membrane</keyword>
<feature type="transmembrane region" description="Helical" evidence="1">
    <location>
        <begin position="33"/>
        <end position="50"/>
    </location>
</feature>
<dbReference type="OrthoDB" id="9103835at2"/>
<dbReference type="AlphaFoldDB" id="A0A066YL47"/>
<accession>A0A066YL47</accession>
<evidence type="ECO:0000313" key="3">
    <source>
        <dbReference type="Proteomes" id="UP000027178"/>
    </source>
</evidence>
<dbReference type="eggNOG" id="ENOG50325Q1">
    <property type="taxonomic scope" value="Bacteria"/>
</dbReference>
<keyword evidence="1" id="KW-1133">Transmembrane helix</keyword>
<gene>
    <name evidence="2" type="ORF">KCH_75720</name>
</gene>
<dbReference type="HOGENOM" id="CLU_2714704_0_0_11"/>
<protein>
    <submittedName>
        <fullName evidence="2">Uncharacterized protein</fullName>
    </submittedName>
</protein>
<sequence>MDRKLKAETASLVLLLAAFPVISAGTEHDRPWVWWLGLAAFAVGAVLPVATRYMDHSTDKVTDMGMEFDERTS</sequence>
<keyword evidence="3" id="KW-1185">Reference proteome</keyword>
<dbReference type="RefSeq" id="WP_035870185.1">
    <property type="nucleotide sequence ID" value="NZ_KK853997.1"/>
</dbReference>
<organism evidence="2 3">
    <name type="scientific">Kitasatospora cheerisanensis KCTC 2395</name>
    <dbReference type="NCBI Taxonomy" id="1348663"/>
    <lineage>
        <taxon>Bacteria</taxon>
        <taxon>Bacillati</taxon>
        <taxon>Actinomycetota</taxon>
        <taxon>Actinomycetes</taxon>
        <taxon>Kitasatosporales</taxon>
        <taxon>Streptomycetaceae</taxon>
        <taxon>Kitasatospora</taxon>
    </lineage>
</organism>